<dbReference type="Gene3D" id="1.25.40.10">
    <property type="entry name" value="Tetratricopeptide repeat domain"/>
    <property type="match status" value="1"/>
</dbReference>
<dbReference type="AlphaFoldDB" id="A0A813XU35"/>
<dbReference type="PANTHER" id="PTHR45641">
    <property type="entry name" value="TETRATRICOPEPTIDE REPEAT PROTEIN (AFU_ORTHOLOGUE AFUA_6G03870)"/>
    <property type="match status" value="1"/>
</dbReference>
<sequence>MLLISLSDILTTIEQQLNLKSLLFNYQTNGNDNLDFYFYNLWKKDTEDLKSTKKSLVDQAHLFLPLNDQIKSFINDFKTSYKSNQIITWLDKQRHPFPYYLLISNAMRIHDQEILLLTRFFFNELTKQIKPIPLESNDNQVYLGTKLPIDLIDRLEKYDSTGSIAFQCFLPATRSRACAVFEATQASCGSKTANVLFKIDINNLLGITLGDTLLIDIALPFRICSVSRGANTNDGHQLLTIIKLTALNQNARDQLFEQFIGRQEKLGRTIVDVLKRIRLNISDDEALADEYIARGEWSEARNIFARIINPNVRVLNKYGCLLREHFDNILDALNCHQQALSKATNRDKAETLIYLGLVYDNMKEYNDAFQVYSQALQWFENEKKRDPVMIARCLIGLGNVQWSRRELNEALHLTERALVIREKEIKPRNDLDIATCLSNMGNILHDKGDIQRALLYTTRAVDLLSTCGKDDPRFAAALNNLGAIYQTNGNLSKAREYFERALELLPDKNHPYREITSAIATSSFVLNEPQQQHNNFTKQNLSSSNSVDNQLWRYMDMTNVTPAAIDGSIQCSLLHSLHPLQAKLINKTDRFTELKDCRKETPVLTIRSDGPLENISMEIAMVSSSRHGNFSGIYQFKETNDKGVVTSVDIIHRNIGSCNDKSKTIELTGLELKKVRNQDLELERGTVFTLKSYPSGKKINIPIKGQKKLTNEYNLKEQRLFIRFFRDGMPIPDQPIFFSNPIIDSSDAQINVAIHPPIHSNQTNTIPNYLNCTPRINMKVSDDQGYQLSQITAENTDQRVSNIGSSSLIEPLSIFQEQDQSEIESRQKRKREDEASVYRLGLPITRVSKISKNNNEQ</sequence>
<dbReference type="PROSITE" id="PS50005">
    <property type="entry name" value="TPR"/>
    <property type="match status" value="2"/>
</dbReference>
<name>A0A813XU35_9BILA</name>
<accession>A0A813XU35</accession>
<dbReference type="PANTHER" id="PTHR45641:SF19">
    <property type="entry name" value="NEPHROCYSTIN-3"/>
    <property type="match status" value="1"/>
</dbReference>
<dbReference type="Pfam" id="PF13424">
    <property type="entry name" value="TPR_12"/>
    <property type="match status" value="1"/>
</dbReference>
<dbReference type="InterPro" id="IPR019734">
    <property type="entry name" value="TPR_rpt"/>
</dbReference>
<dbReference type="PROSITE" id="PS50293">
    <property type="entry name" value="TPR_REGION"/>
    <property type="match status" value="1"/>
</dbReference>
<keyword evidence="1" id="KW-0677">Repeat</keyword>
<feature type="repeat" description="TPR" evidence="3">
    <location>
        <begin position="349"/>
        <end position="382"/>
    </location>
</feature>
<dbReference type="SUPFAM" id="SSF48452">
    <property type="entry name" value="TPR-like"/>
    <property type="match status" value="1"/>
</dbReference>
<reference evidence="4" key="1">
    <citation type="submission" date="2021-02" db="EMBL/GenBank/DDBJ databases">
        <authorList>
            <person name="Nowell W R."/>
        </authorList>
    </citation>
    <scope>NUCLEOTIDE SEQUENCE</scope>
</reference>
<organism evidence="4 5">
    <name type="scientific">Adineta steineri</name>
    <dbReference type="NCBI Taxonomy" id="433720"/>
    <lineage>
        <taxon>Eukaryota</taxon>
        <taxon>Metazoa</taxon>
        <taxon>Spiralia</taxon>
        <taxon>Gnathifera</taxon>
        <taxon>Rotifera</taxon>
        <taxon>Eurotatoria</taxon>
        <taxon>Bdelloidea</taxon>
        <taxon>Adinetida</taxon>
        <taxon>Adinetidae</taxon>
        <taxon>Adineta</taxon>
    </lineage>
</organism>
<protein>
    <recommendedName>
        <fullName evidence="6">Tetratricopeptide repeat protein</fullName>
    </recommendedName>
</protein>
<dbReference type="EMBL" id="CAJNOE010000080">
    <property type="protein sequence ID" value="CAF0875494.1"/>
    <property type="molecule type" value="Genomic_DNA"/>
</dbReference>
<evidence type="ECO:0000256" key="3">
    <source>
        <dbReference type="PROSITE-ProRule" id="PRU00339"/>
    </source>
</evidence>
<evidence type="ECO:0008006" key="6">
    <source>
        <dbReference type="Google" id="ProtNLM"/>
    </source>
</evidence>
<proteinExistence type="predicted"/>
<gene>
    <name evidence="4" type="ORF">IZO911_LOCUS10896</name>
</gene>
<dbReference type="Proteomes" id="UP000663860">
    <property type="component" value="Unassembled WGS sequence"/>
</dbReference>
<dbReference type="SMART" id="SM00028">
    <property type="entry name" value="TPR"/>
    <property type="match status" value="4"/>
</dbReference>
<feature type="repeat" description="TPR" evidence="3">
    <location>
        <begin position="475"/>
        <end position="508"/>
    </location>
</feature>
<evidence type="ECO:0000256" key="2">
    <source>
        <dbReference type="ARBA" id="ARBA00022803"/>
    </source>
</evidence>
<evidence type="ECO:0000313" key="5">
    <source>
        <dbReference type="Proteomes" id="UP000663860"/>
    </source>
</evidence>
<evidence type="ECO:0000313" key="4">
    <source>
        <dbReference type="EMBL" id="CAF0875494.1"/>
    </source>
</evidence>
<comment type="caution">
    <text evidence="4">The sequence shown here is derived from an EMBL/GenBank/DDBJ whole genome shotgun (WGS) entry which is preliminary data.</text>
</comment>
<keyword evidence="2 3" id="KW-0802">TPR repeat</keyword>
<dbReference type="InterPro" id="IPR011990">
    <property type="entry name" value="TPR-like_helical_dom_sf"/>
</dbReference>
<evidence type="ECO:0000256" key="1">
    <source>
        <dbReference type="ARBA" id="ARBA00022737"/>
    </source>
</evidence>